<evidence type="ECO:0000313" key="1">
    <source>
        <dbReference type="EMBL" id="KAI3360129.1"/>
    </source>
</evidence>
<gene>
    <name evidence="1" type="ORF">L3Q82_014446</name>
</gene>
<keyword evidence="2" id="KW-1185">Reference proteome</keyword>
<reference evidence="1" key="1">
    <citation type="submission" date="2022-04" db="EMBL/GenBank/DDBJ databases">
        <title>Jade perch genome.</title>
        <authorList>
            <person name="Chao B."/>
        </authorList>
    </citation>
    <scope>NUCLEOTIDE SEQUENCE</scope>
    <source>
        <strain evidence="1">CB-2022</strain>
    </source>
</reference>
<comment type="caution">
    <text evidence="1">The sequence shown here is derived from an EMBL/GenBank/DDBJ whole genome shotgun (WGS) entry which is preliminary data.</text>
</comment>
<protein>
    <submittedName>
        <fullName evidence="1">Uncharacterized protein</fullName>
    </submittedName>
</protein>
<name>A0ACB8VXH7_9TELE</name>
<organism evidence="1 2">
    <name type="scientific">Scortum barcoo</name>
    <name type="common">barcoo grunter</name>
    <dbReference type="NCBI Taxonomy" id="214431"/>
    <lineage>
        <taxon>Eukaryota</taxon>
        <taxon>Metazoa</taxon>
        <taxon>Chordata</taxon>
        <taxon>Craniata</taxon>
        <taxon>Vertebrata</taxon>
        <taxon>Euteleostomi</taxon>
        <taxon>Actinopterygii</taxon>
        <taxon>Neopterygii</taxon>
        <taxon>Teleostei</taxon>
        <taxon>Neoteleostei</taxon>
        <taxon>Acanthomorphata</taxon>
        <taxon>Eupercaria</taxon>
        <taxon>Centrarchiformes</taxon>
        <taxon>Terapontoidei</taxon>
        <taxon>Terapontidae</taxon>
        <taxon>Scortum</taxon>
    </lineage>
</organism>
<evidence type="ECO:0000313" key="2">
    <source>
        <dbReference type="Proteomes" id="UP000831701"/>
    </source>
</evidence>
<accession>A0ACB8VXH7</accession>
<sequence>MEGMVHSLSKHPSREWEDTGDAERDWHYGGSGYLSRAHSSTSLQRSGSPTADEGSSWKGSHHRSEQMQPDLLNFKKGWMSKLDESGEWKKHWFVLTDAGLKYYRDSMAEEKDDLDGEIDLKSCVKVSEFDVEKNYGFQIQTREAAFTLSAMTAGIRRNWIEVLKKCIRPSSSPDLTQLPDSSSDKENSHSRFLPSSRRPSTRHGDAQSEGPASAPPAHRRFDYVELSPVPASSSPLPAGQREAGEGQGREQGQWQEERNTSSQWEAVLSRKGTGTGSNQRLRTEDEIEKKWAEIERMPLKEMSSLPPMGSRTSSQPATEALQREVASLRQQLEQLRGGGGGGRGGGGVRVGCGPDAPCGRSLVAMEHAHRQALEELQRQHDRQVKELEREKERLLLEETQDTARVMEALKKKHKEELVREVERVRRLSSGMIDSQTLRAQQQAESLALQRELDGLSERYSQKCQALNRSEQSNAEREREISRKERDMEQLRKENQDLKARLAEEISRIRSTITDQSSEDNKERTPCELEVLLRVKENEIKYLHKEISCLRNELQFLNTGEKRLACEKYTEIHEELSGMKGRSEREIQSLKEHLRLAMAALQEGQKLGVSAPWGLHRARVRQPHSVELNQTGNAAAAVMASTAATRAAAGAAKVVKPILSRDLDEAKRRVRELYRAWYREIPNTVALFQLDITSRQGRDKMREMFDRNKHVTDPRVIDMLVIKGKMELQETIHVWKQKTHVMRYFHETEEPRPTDFLSKFYRGHDP</sequence>
<dbReference type="Proteomes" id="UP000831701">
    <property type="component" value="Chromosome 17"/>
</dbReference>
<dbReference type="EMBL" id="CM041547">
    <property type="protein sequence ID" value="KAI3360129.1"/>
    <property type="molecule type" value="Genomic_DNA"/>
</dbReference>
<proteinExistence type="predicted"/>